<evidence type="ECO:0000313" key="1">
    <source>
        <dbReference type="EMBL" id="RKD14310.1"/>
    </source>
</evidence>
<gene>
    <name evidence="1" type="ORF">BCY91_07430</name>
</gene>
<name>A0A419S3R9_9SPHI</name>
<dbReference type="PANTHER" id="PTHR35446">
    <property type="entry name" value="SI:CH211-175M2.5"/>
    <property type="match status" value="1"/>
</dbReference>
<keyword evidence="1" id="KW-0575">Peroxidase</keyword>
<evidence type="ECO:0000313" key="2">
    <source>
        <dbReference type="Proteomes" id="UP000283433"/>
    </source>
</evidence>
<protein>
    <submittedName>
        <fullName evidence="1">Alkylhydroperoxidase</fullName>
    </submittedName>
</protein>
<dbReference type="PANTHER" id="PTHR35446:SF2">
    <property type="entry name" value="CARBOXYMUCONOLACTONE DECARBOXYLASE-LIKE DOMAIN-CONTAINING PROTEIN"/>
    <property type="match status" value="1"/>
</dbReference>
<dbReference type="OrthoDB" id="9808310at2"/>
<dbReference type="Proteomes" id="UP000283433">
    <property type="component" value="Unassembled WGS sequence"/>
</dbReference>
<dbReference type="RefSeq" id="WP_120182311.1">
    <property type="nucleotide sequence ID" value="NZ_MBTA01000026.1"/>
</dbReference>
<accession>A0A419S3R9</accession>
<dbReference type="Gene3D" id="1.20.1290.10">
    <property type="entry name" value="AhpD-like"/>
    <property type="match status" value="1"/>
</dbReference>
<sequence>MYKVVNYDDASAETRAIYDDSMRTLGIPFVLNWLKCQGENPAILKGNWEKLKGTLILGDVPNVLKQIIIHNISKRKSCSYCTTVHGIFANSMSAALTDDKDFVLTENLNSDIIPSSYKTAIKVVTDAALEPQAFKDEQVKLLQEEGFSATEIIELLSLADFVNMATTIAEISGIKVDNELAEAA</sequence>
<comment type="caution">
    <text evidence="1">The sequence shown here is derived from an EMBL/GenBank/DDBJ whole genome shotgun (WGS) entry which is preliminary data.</text>
</comment>
<dbReference type="EMBL" id="MBTA01000026">
    <property type="protein sequence ID" value="RKD14310.1"/>
    <property type="molecule type" value="Genomic_DNA"/>
</dbReference>
<keyword evidence="1" id="KW-0560">Oxidoreductase</keyword>
<organism evidence="1 2">
    <name type="scientific">Pelobium manganitolerans</name>
    <dbReference type="NCBI Taxonomy" id="1842495"/>
    <lineage>
        <taxon>Bacteria</taxon>
        <taxon>Pseudomonadati</taxon>
        <taxon>Bacteroidota</taxon>
        <taxon>Sphingobacteriia</taxon>
        <taxon>Sphingobacteriales</taxon>
        <taxon>Sphingobacteriaceae</taxon>
        <taxon>Pelobium</taxon>
    </lineage>
</organism>
<reference evidence="1 2" key="1">
    <citation type="submission" date="2016-07" db="EMBL/GenBank/DDBJ databases">
        <title>Genome of Pelobium manganitolerans.</title>
        <authorList>
            <person name="Wu S."/>
            <person name="Wang G."/>
        </authorList>
    </citation>
    <scope>NUCLEOTIDE SEQUENCE [LARGE SCALE GENOMIC DNA]</scope>
    <source>
        <strain evidence="1 2">YS-25</strain>
    </source>
</reference>
<dbReference type="SUPFAM" id="SSF69118">
    <property type="entry name" value="AhpD-like"/>
    <property type="match status" value="1"/>
</dbReference>
<proteinExistence type="predicted"/>
<keyword evidence="2" id="KW-1185">Reference proteome</keyword>
<dbReference type="InterPro" id="IPR029032">
    <property type="entry name" value="AhpD-like"/>
</dbReference>
<dbReference type="GO" id="GO:0004601">
    <property type="term" value="F:peroxidase activity"/>
    <property type="evidence" value="ECO:0007669"/>
    <property type="project" value="UniProtKB-KW"/>
</dbReference>
<dbReference type="AlphaFoldDB" id="A0A419S3R9"/>